<feature type="coiled-coil region" evidence="6">
    <location>
        <begin position="508"/>
        <end position="535"/>
    </location>
</feature>
<sequence length="613" mass="67765">MVLPRIVSLREVEAPLEQVELETPKPGAGEVLLKVGACGVCHTELDEIEGRTPPPKLPVVLGHEIVGRVVEVGPGVRDLAKGDRVGVGWIYRSTGEEDENLSPQFEATGRDAAGGDAEYTTVPEHYAYKIPDAFTDEQAAPLLCAGAIGYRSLRLTNIKDGDRLGLTGFGGSAHLVLQMARHRFPNSQVYVFARDPQQREFALELGAAWAGDTDDVPPERLQAIIDTTPAWKPVVAALGVLLPGGRLVINAIRKQEEDKEALLGLSYHEHLWLEREIKSVANITGRDIREFLPLAAEIPLRPEVTTYRLEDANRALLELKRGSVRGAKVKIRRSKLCAALGVLRFQDEFPDSTTKGSIAVVALSLGAVVRLPAVTGAQPEGESLDLQYANAYLELAKAELAIFQNANRNVPGTVSADEIGMRQENVQAFEQLVQDVKDGKGFDRMSVLVMLAKHDIHRAQSDIQRARMVNQQAPGTFGEDRIEKMQALEELSKLNYETGKQAMSASEAEQLRWRVSVLEDEMSQLRDQAQQEANRQLSEEECRRLHSKYRIELSEHIEKCLKQLPNFFPGFELSTLVSDIGWGAKVSRDDMGTDAEGKRTNFYSRPTPTRSPS</sequence>
<dbReference type="EMBL" id="CAMXCT030000001">
    <property type="protein sequence ID" value="CAL4759418.1"/>
    <property type="molecule type" value="Genomic_DNA"/>
</dbReference>
<dbReference type="EMBL" id="CAMXCT020000001">
    <property type="protein sequence ID" value="CAL1125481.1"/>
    <property type="molecule type" value="Genomic_DNA"/>
</dbReference>
<evidence type="ECO:0000313" key="10">
    <source>
        <dbReference type="EMBL" id="CAL1125481.1"/>
    </source>
</evidence>
<evidence type="ECO:0000256" key="7">
    <source>
        <dbReference type="SAM" id="MobiDB-lite"/>
    </source>
</evidence>
<dbReference type="InterPro" id="IPR013154">
    <property type="entry name" value="ADH-like_N"/>
</dbReference>
<organism evidence="9">
    <name type="scientific">Cladocopium goreaui</name>
    <dbReference type="NCBI Taxonomy" id="2562237"/>
    <lineage>
        <taxon>Eukaryota</taxon>
        <taxon>Sar</taxon>
        <taxon>Alveolata</taxon>
        <taxon>Dinophyceae</taxon>
        <taxon>Suessiales</taxon>
        <taxon>Symbiodiniaceae</taxon>
        <taxon>Cladocopium</taxon>
    </lineage>
</organism>
<evidence type="ECO:0000256" key="4">
    <source>
        <dbReference type="ARBA" id="ARBA00022833"/>
    </source>
</evidence>
<dbReference type="Pfam" id="PF08240">
    <property type="entry name" value="ADH_N"/>
    <property type="match status" value="1"/>
</dbReference>
<protein>
    <submittedName>
        <fullName evidence="11">Probable alcohol dehydrogenase AdhA</fullName>
    </submittedName>
</protein>
<keyword evidence="3" id="KW-0479">Metal-binding</keyword>
<dbReference type="SMART" id="SM00829">
    <property type="entry name" value="PKS_ER"/>
    <property type="match status" value="1"/>
</dbReference>
<evidence type="ECO:0000256" key="3">
    <source>
        <dbReference type="ARBA" id="ARBA00022723"/>
    </source>
</evidence>
<dbReference type="InterPro" id="IPR036291">
    <property type="entry name" value="NAD(P)-bd_dom_sf"/>
</dbReference>
<comment type="caution">
    <text evidence="9">The sequence shown here is derived from an EMBL/GenBank/DDBJ whole genome shotgun (WGS) entry which is preliminary data.</text>
</comment>
<feature type="compositionally biased region" description="Polar residues" evidence="7">
    <location>
        <begin position="601"/>
        <end position="613"/>
    </location>
</feature>
<dbReference type="SUPFAM" id="SSF50129">
    <property type="entry name" value="GroES-like"/>
    <property type="match status" value="1"/>
</dbReference>
<keyword evidence="4" id="KW-0862">Zinc</keyword>
<dbReference type="Proteomes" id="UP001152797">
    <property type="component" value="Unassembled WGS sequence"/>
</dbReference>
<evidence type="ECO:0000313" key="9">
    <source>
        <dbReference type="EMBL" id="CAI3972106.1"/>
    </source>
</evidence>
<dbReference type="GO" id="GO:0004022">
    <property type="term" value="F:alcohol dehydrogenase (NAD+) activity"/>
    <property type="evidence" value="ECO:0007669"/>
    <property type="project" value="TreeGrafter"/>
</dbReference>
<evidence type="ECO:0000256" key="2">
    <source>
        <dbReference type="ARBA" id="ARBA00008072"/>
    </source>
</evidence>
<gene>
    <name evidence="9" type="ORF">C1SCF055_LOCUS696</name>
</gene>
<evidence type="ECO:0000256" key="6">
    <source>
        <dbReference type="SAM" id="Coils"/>
    </source>
</evidence>
<keyword evidence="6" id="KW-0175">Coiled coil</keyword>
<dbReference type="InterPro" id="IPR002328">
    <property type="entry name" value="ADH_Zn_CS"/>
</dbReference>
<keyword evidence="5" id="KW-0560">Oxidoreductase</keyword>
<dbReference type="InterPro" id="IPR011032">
    <property type="entry name" value="GroES-like_sf"/>
</dbReference>
<dbReference type="SUPFAM" id="SSF51735">
    <property type="entry name" value="NAD(P)-binding Rossmann-fold domains"/>
    <property type="match status" value="1"/>
</dbReference>
<dbReference type="CDD" id="cd08298">
    <property type="entry name" value="CAD2"/>
    <property type="match status" value="1"/>
</dbReference>
<evidence type="ECO:0000256" key="5">
    <source>
        <dbReference type="ARBA" id="ARBA00023002"/>
    </source>
</evidence>
<accession>A0A9P1BEV1</accession>
<dbReference type="Gene3D" id="3.40.50.720">
    <property type="entry name" value="NAD(P)-binding Rossmann-like Domain"/>
    <property type="match status" value="1"/>
</dbReference>
<dbReference type="PANTHER" id="PTHR42940">
    <property type="entry name" value="ALCOHOL DEHYDROGENASE 1-RELATED"/>
    <property type="match status" value="1"/>
</dbReference>
<evidence type="ECO:0000259" key="8">
    <source>
        <dbReference type="SMART" id="SM00829"/>
    </source>
</evidence>
<dbReference type="AlphaFoldDB" id="A0A9P1BEV1"/>
<feature type="region of interest" description="Disordered" evidence="7">
    <location>
        <begin position="587"/>
        <end position="613"/>
    </location>
</feature>
<dbReference type="GO" id="GO:0008270">
    <property type="term" value="F:zinc ion binding"/>
    <property type="evidence" value="ECO:0007669"/>
    <property type="project" value="InterPro"/>
</dbReference>
<dbReference type="PROSITE" id="PS00059">
    <property type="entry name" value="ADH_ZINC"/>
    <property type="match status" value="1"/>
</dbReference>
<dbReference type="InterPro" id="IPR014187">
    <property type="entry name" value="ADH_Zn_typ-2"/>
</dbReference>
<evidence type="ECO:0000313" key="11">
    <source>
        <dbReference type="EMBL" id="CAL4759418.1"/>
    </source>
</evidence>
<dbReference type="Gene3D" id="3.90.180.10">
    <property type="entry name" value="Medium-chain alcohol dehydrogenases, catalytic domain"/>
    <property type="match status" value="1"/>
</dbReference>
<comment type="cofactor">
    <cofactor evidence="1">
        <name>Zn(2+)</name>
        <dbReference type="ChEBI" id="CHEBI:29105"/>
    </cofactor>
</comment>
<name>A0A9P1BEV1_9DINO</name>
<evidence type="ECO:0000313" key="12">
    <source>
        <dbReference type="Proteomes" id="UP001152797"/>
    </source>
</evidence>
<evidence type="ECO:0000256" key="1">
    <source>
        <dbReference type="ARBA" id="ARBA00001947"/>
    </source>
</evidence>
<keyword evidence="12" id="KW-1185">Reference proteome</keyword>
<dbReference type="EMBL" id="CAMXCT010000001">
    <property type="protein sequence ID" value="CAI3972106.1"/>
    <property type="molecule type" value="Genomic_DNA"/>
</dbReference>
<dbReference type="InterPro" id="IPR020843">
    <property type="entry name" value="ER"/>
</dbReference>
<dbReference type="PANTHER" id="PTHR42940:SF8">
    <property type="entry name" value="VACUOLAR PROTEIN SORTING-ASSOCIATED PROTEIN 11"/>
    <property type="match status" value="1"/>
</dbReference>
<comment type="similarity">
    <text evidence="2">Belongs to the zinc-containing alcohol dehydrogenase family.</text>
</comment>
<dbReference type="GO" id="GO:0005737">
    <property type="term" value="C:cytoplasm"/>
    <property type="evidence" value="ECO:0007669"/>
    <property type="project" value="TreeGrafter"/>
</dbReference>
<reference evidence="9" key="1">
    <citation type="submission" date="2022-10" db="EMBL/GenBank/DDBJ databases">
        <authorList>
            <person name="Chen Y."/>
            <person name="Dougan E. K."/>
            <person name="Chan C."/>
            <person name="Rhodes N."/>
            <person name="Thang M."/>
        </authorList>
    </citation>
    <scope>NUCLEOTIDE SEQUENCE</scope>
</reference>
<dbReference type="OrthoDB" id="1879366at2759"/>
<proteinExistence type="inferred from homology"/>
<feature type="compositionally biased region" description="Basic and acidic residues" evidence="7">
    <location>
        <begin position="587"/>
        <end position="599"/>
    </location>
</feature>
<reference evidence="10" key="2">
    <citation type="submission" date="2024-04" db="EMBL/GenBank/DDBJ databases">
        <authorList>
            <person name="Chen Y."/>
            <person name="Shah S."/>
            <person name="Dougan E. K."/>
            <person name="Thang M."/>
            <person name="Chan C."/>
        </authorList>
    </citation>
    <scope>NUCLEOTIDE SEQUENCE [LARGE SCALE GENOMIC DNA]</scope>
</reference>
<feature type="domain" description="Enoyl reductase (ER)" evidence="8">
    <location>
        <begin position="14"/>
        <end position="331"/>
    </location>
</feature>